<dbReference type="SUPFAM" id="SSF140453">
    <property type="entry name" value="EsxAB dimer-like"/>
    <property type="match status" value="1"/>
</dbReference>
<dbReference type="PATRIC" id="fig|1194972.3.peg.3514"/>
<dbReference type="InterPro" id="IPR036689">
    <property type="entry name" value="ESAT-6-like_sf"/>
</dbReference>
<keyword evidence="3" id="KW-1185">Reference proteome</keyword>
<evidence type="ECO:0000313" key="3">
    <source>
        <dbReference type="Proteomes" id="UP000006072"/>
    </source>
</evidence>
<reference evidence="2 3" key="1">
    <citation type="journal article" date="2012" name="J. Bacteriol.">
        <title>Complete Genome Sequence of Mycobacterium vaccae Type Strain ATCC 25954.</title>
        <authorList>
            <person name="Ho Y.S."/>
            <person name="Adroub S.A."/>
            <person name="Abadi M."/>
            <person name="Al Alwan B."/>
            <person name="Alkhateeb R."/>
            <person name="Gao G."/>
            <person name="Ragab A."/>
            <person name="Ali S."/>
            <person name="van Soolingen D."/>
            <person name="Bitter W."/>
            <person name="Pain A."/>
            <person name="Abdallah A.M."/>
        </authorList>
    </citation>
    <scope>NUCLEOTIDE SEQUENCE [LARGE SCALE GENOMIC DNA]</scope>
    <source>
        <strain evidence="2 3">ATCC 25954</strain>
    </source>
</reference>
<organism evidence="2 3">
    <name type="scientific">Mycolicibacterium vaccae ATCC 25954</name>
    <dbReference type="NCBI Taxonomy" id="1194972"/>
    <lineage>
        <taxon>Bacteria</taxon>
        <taxon>Bacillati</taxon>
        <taxon>Actinomycetota</taxon>
        <taxon>Actinomycetes</taxon>
        <taxon>Mycobacteriales</taxon>
        <taxon>Mycobacteriaceae</taxon>
        <taxon>Mycolicibacterium</taxon>
    </lineage>
</organism>
<protein>
    <submittedName>
        <fullName evidence="2">Uncharacterized protein</fullName>
    </submittedName>
</protein>
<name>K0ULQ3_MYCVA</name>
<dbReference type="HOGENOM" id="CLU_1775439_0_0_11"/>
<gene>
    <name evidence="2" type="ORF">MVAC_17638</name>
</gene>
<feature type="coiled-coil region" evidence="1">
    <location>
        <begin position="15"/>
        <end position="65"/>
    </location>
</feature>
<sequence>MRSLAAAASELGAKIDELDALIAEQRGSVQRLRRAWQGGAGEATIAQAEQNLAAQLRLRQRLAEVRGALAGGGAHLVATRDGLTDLVAALRGAGWTVTDAGHAIAPASPALLKRFEPGFTTLIRRLLRLFDEIDAGTAAGISGVLR</sequence>
<proteinExistence type="predicted"/>
<evidence type="ECO:0000256" key="1">
    <source>
        <dbReference type="SAM" id="Coils"/>
    </source>
</evidence>
<comment type="caution">
    <text evidence="2">The sequence shown here is derived from an EMBL/GenBank/DDBJ whole genome shotgun (WGS) entry which is preliminary data.</text>
</comment>
<accession>K0ULQ3</accession>
<dbReference type="Gene3D" id="1.10.287.1060">
    <property type="entry name" value="ESAT-6-like"/>
    <property type="match status" value="1"/>
</dbReference>
<evidence type="ECO:0000313" key="2">
    <source>
        <dbReference type="EMBL" id="EJZ07761.1"/>
    </source>
</evidence>
<dbReference type="Proteomes" id="UP000006072">
    <property type="component" value="Unassembled WGS sequence"/>
</dbReference>
<dbReference type="AlphaFoldDB" id="K0ULQ3"/>
<dbReference type="eggNOG" id="ENOG50321AZ">
    <property type="taxonomic scope" value="Bacteria"/>
</dbReference>
<dbReference type="EMBL" id="ALQA01000039">
    <property type="protein sequence ID" value="EJZ07761.1"/>
    <property type="molecule type" value="Genomic_DNA"/>
</dbReference>
<keyword evidence="1" id="KW-0175">Coiled coil</keyword>